<proteinExistence type="predicted"/>
<feature type="signal peptide" evidence="1">
    <location>
        <begin position="1"/>
        <end position="20"/>
    </location>
</feature>
<gene>
    <name evidence="2" type="ORF">KPL78_29115</name>
</gene>
<keyword evidence="3" id="KW-1185">Reference proteome</keyword>
<comment type="caution">
    <text evidence="2">The sequence shown here is derived from an EMBL/GenBank/DDBJ whole genome shotgun (WGS) entry which is preliminary data.</text>
</comment>
<dbReference type="RefSeq" id="WP_219766808.1">
    <property type="nucleotide sequence ID" value="NZ_JAHYBZ010000017.1"/>
</dbReference>
<reference evidence="2 3" key="1">
    <citation type="submission" date="2021-07" db="EMBL/GenBank/DDBJ databases">
        <authorList>
            <person name="So Y."/>
        </authorList>
    </citation>
    <scope>NUCLEOTIDE SEQUENCE [LARGE SCALE GENOMIC DNA]</scope>
    <source>
        <strain evidence="2 3">HJA6</strain>
    </source>
</reference>
<evidence type="ECO:0000256" key="1">
    <source>
        <dbReference type="SAM" id="SignalP"/>
    </source>
</evidence>
<keyword evidence="1" id="KW-0732">Signal</keyword>
<evidence type="ECO:0000313" key="3">
    <source>
        <dbReference type="Proteomes" id="UP001196565"/>
    </source>
</evidence>
<dbReference type="Proteomes" id="UP001196565">
    <property type="component" value="Unassembled WGS sequence"/>
</dbReference>
<evidence type="ECO:0000313" key="2">
    <source>
        <dbReference type="EMBL" id="MBW6401942.1"/>
    </source>
</evidence>
<name>A0ABS7AJM5_9PROT</name>
<dbReference type="EMBL" id="JAHYBZ010000017">
    <property type="protein sequence ID" value="MBW6401942.1"/>
    <property type="molecule type" value="Genomic_DNA"/>
</dbReference>
<feature type="chain" id="PRO_5047409271" evidence="1">
    <location>
        <begin position="21"/>
        <end position="139"/>
    </location>
</feature>
<protein>
    <submittedName>
        <fullName evidence="2">Uncharacterized protein</fullName>
    </submittedName>
</protein>
<organism evidence="2 3">
    <name type="scientific">Roseomonas alba</name>
    <dbReference type="NCBI Taxonomy" id="2846776"/>
    <lineage>
        <taxon>Bacteria</taxon>
        <taxon>Pseudomonadati</taxon>
        <taxon>Pseudomonadota</taxon>
        <taxon>Alphaproteobacteria</taxon>
        <taxon>Acetobacterales</taxon>
        <taxon>Roseomonadaceae</taxon>
        <taxon>Roseomonas</taxon>
    </lineage>
</organism>
<accession>A0ABS7AJM5</accession>
<sequence length="139" mass="14316">MARIFRSFTRSLAFSGLALAAIAAGGIGSAFASGTPVTSLAPALSSSPSSTHAPTAAAPIRTARVVGYGQGPDFTPIYDVSETVMVTSRPVARVLINGENVDIQYDDEAAVRAPHAIPSSSWRDVPVRSPLDMMIASGA</sequence>